<accession>A0ABT1JFI2</accession>
<name>A0ABT1JFI2_ACTCY</name>
<keyword evidence="1" id="KW-0472">Membrane</keyword>
<evidence type="ECO:0000256" key="1">
    <source>
        <dbReference type="SAM" id="Phobius"/>
    </source>
</evidence>
<gene>
    <name evidence="2" type="ORF">G443_001171</name>
</gene>
<keyword evidence="3" id="KW-1185">Reference proteome</keyword>
<reference evidence="2 3" key="1">
    <citation type="submission" date="2013-07" db="EMBL/GenBank/DDBJ databases">
        <authorList>
            <consortium name="DOE Joint Genome Institute"/>
            <person name="Reeve W."/>
            <person name="Huntemann M."/>
            <person name="Han J."/>
            <person name="Chen A."/>
            <person name="Kyrpides N."/>
            <person name="Mavromatis K."/>
            <person name="Markowitz V."/>
            <person name="Palaniappan K."/>
            <person name="Ivanova N."/>
            <person name="Schaumberg A."/>
            <person name="Pati A."/>
            <person name="Liolios K."/>
            <person name="Nordberg H.P."/>
            <person name="Cantor M.N."/>
            <person name="Hua S.X."/>
            <person name="Woyke T."/>
        </authorList>
    </citation>
    <scope>NUCLEOTIDE SEQUENCE [LARGE SCALE GENOMIC DNA]</scope>
    <source>
        <strain evidence="2 3">DSM 43889</strain>
    </source>
</reference>
<proteinExistence type="predicted"/>
<keyword evidence="1" id="KW-1133">Transmembrane helix</keyword>
<dbReference type="EMBL" id="AUBJ02000001">
    <property type="protein sequence ID" value="MCP2330901.1"/>
    <property type="molecule type" value="Genomic_DNA"/>
</dbReference>
<comment type="caution">
    <text evidence="2">The sequence shown here is derived from an EMBL/GenBank/DDBJ whole genome shotgun (WGS) entry which is preliminary data.</text>
</comment>
<reference evidence="2 3" key="2">
    <citation type="submission" date="2022-06" db="EMBL/GenBank/DDBJ databases">
        <title>Genomic Encyclopedia of Type Strains, Phase I: the one thousand microbial genomes (KMG-I) project.</title>
        <authorList>
            <person name="Kyrpides N."/>
        </authorList>
    </citation>
    <scope>NUCLEOTIDE SEQUENCE [LARGE SCALE GENOMIC DNA]</scope>
    <source>
        <strain evidence="2 3">DSM 43889</strain>
    </source>
</reference>
<feature type="transmembrane region" description="Helical" evidence="1">
    <location>
        <begin position="12"/>
        <end position="37"/>
    </location>
</feature>
<evidence type="ECO:0000313" key="3">
    <source>
        <dbReference type="Proteomes" id="UP000791080"/>
    </source>
</evidence>
<feature type="transmembrane region" description="Helical" evidence="1">
    <location>
        <begin position="49"/>
        <end position="69"/>
    </location>
</feature>
<protein>
    <submittedName>
        <fullName evidence="2">Uncharacterized protein</fullName>
    </submittedName>
</protein>
<organism evidence="2 3">
    <name type="scientific">Actinoalloteichus caeruleus DSM 43889</name>
    <dbReference type="NCBI Taxonomy" id="1120930"/>
    <lineage>
        <taxon>Bacteria</taxon>
        <taxon>Bacillati</taxon>
        <taxon>Actinomycetota</taxon>
        <taxon>Actinomycetes</taxon>
        <taxon>Pseudonocardiales</taxon>
        <taxon>Pseudonocardiaceae</taxon>
        <taxon>Actinoalloteichus</taxon>
        <taxon>Actinoalloteichus cyanogriseus</taxon>
    </lineage>
</organism>
<sequence>MIPDPSPSQVRTLSILALSLPVAGCLAVAAGGVAWGLSAGLEPERQVPFMLGLVAISAVNGFLSTARLLNAWVGRRTDS</sequence>
<dbReference type="Proteomes" id="UP000791080">
    <property type="component" value="Unassembled WGS sequence"/>
</dbReference>
<keyword evidence="1" id="KW-0812">Transmembrane</keyword>
<evidence type="ECO:0000313" key="2">
    <source>
        <dbReference type="EMBL" id="MCP2330901.1"/>
    </source>
</evidence>